<evidence type="ECO:0000313" key="2">
    <source>
        <dbReference type="Proteomes" id="UP000814033"/>
    </source>
</evidence>
<proteinExistence type="predicted"/>
<dbReference type="EMBL" id="MU276515">
    <property type="protein sequence ID" value="KAI0038379.1"/>
    <property type="molecule type" value="Genomic_DNA"/>
</dbReference>
<organism evidence="1 2">
    <name type="scientific">Auriscalpium vulgare</name>
    <dbReference type="NCBI Taxonomy" id="40419"/>
    <lineage>
        <taxon>Eukaryota</taxon>
        <taxon>Fungi</taxon>
        <taxon>Dikarya</taxon>
        <taxon>Basidiomycota</taxon>
        <taxon>Agaricomycotina</taxon>
        <taxon>Agaricomycetes</taxon>
        <taxon>Russulales</taxon>
        <taxon>Auriscalpiaceae</taxon>
        <taxon>Auriscalpium</taxon>
    </lineage>
</organism>
<gene>
    <name evidence="1" type="ORF">FA95DRAFT_1567779</name>
</gene>
<reference evidence="1" key="2">
    <citation type="journal article" date="2022" name="New Phytol.">
        <title>Evolutionary transition to the ectomycorrhizal habit in the genomes of a hyperdiverse lineage of mushroom-forming fungi.</title>
        <authorList>
            <person name="Looney B."/>
            <person name="Miyauchi S."/>
            <person name="Morin E."/>
            <person name="Drula E."/>
            <person name="Courty P.E."/>
            <person name="Kohler A."/>
            <person name="Kuo A."/>
            <person name="LaButti K."/>
            <person name="Pangilinan J."/>
            <person name="Lipzen A."/>
            <person name="Riley R."/>
            <person name="Andreopoulos W."/>
            <person name="He G."/>
            <person name="Johnson J."/>
            <person name="Nolan M."/>
            <person name="Tritt A."/>
            <person name="Barry K.W."/>
            <person name="Grigoriev I.V."/>
            <person name="Nagy L.G."/>
            <person name="Hibbett D."/>
            <person name="Henrissat B."/>
            <person name="Matheny P.B."/>
            <person name="Labbe J."/>
            <person name="Martin F.M."/>
        </authorList>
    </citation>
    <scope>NUCLEOTIDE SEQUENCE</scope>
    <source>
        <strain evidence="1">FP105234-sp</strain>
    </source>
</reference>
<comment type="caution">
    <text evidence="1">The sequence shown here is derived from an EMBL/GenBank/DDBJ whole genome shotgun (WGS) entry which is preliminary data.</text>
</comment>
<sequence length="106" mass="11914">MYLTKRSSSPCASKFTTHRPPTGSRTSKCRRILRASSHTQRTSPHRVSRVQLHAHCRTIRTPLQVLVKQMPTADPTPSEHLVLEREPTHRVLSIGVVKPALEISST</sequence>
<accession>A0ACB8R2N3</accession>
<reference evidence="1" key="1">
    <citation type="submission" date="2021-02" db="EMBL/GenBank/DDBJ databases">
        <authorList>
            <consortium name="DOE Joint Genome Institute"/>
            <person name="Ahrendt S."/>
            <person name="Looney B.P."/>
            <person name="Miyauchi S."/>
            <person name="Morin E."/>
            <person name="Drula E."/>
            <person name="Courty P.E."/>
            <person name="Chicoki N."/>
            <person name="Fauchery L."/>
            <person name="Kohler A."/>
            <person name="Kuo A."/>
            <person name="Labutti K."/>
            <person name="Pangilinan J."/>
            <person name="Lipzen A."/>
            <person name="Riley R."/>
            <person name="Andreopoulos W."/>
            <person name="He G."/>
            <person name="Johnson J."/>
            <person name="Barry K.W."/>
            <person name="Grigoriev I.V."/>
            <person name="Nagy L."/>
            <person name="Hibbett D."/>
            <person name="Henrissat B."/>
            <person name="Matheny P.B."/>
            <person name="Labbe J."/>
            <person name="Martin F."/>
        </authorList>
    </citation>
    <scope>NUCLEOTIDE SEQUENCE</scope>
    <source>
        <strain evidence="1">FP105234-sp</strain>
    </source>
</reference>
<dbReference type="Proteomes" id="UP000814033">
    <property type="component" value="Unassembled WGS sequence"/>
</dbReference>
<protein>
    <submittedName>
        <fullName evidence="1">Uncharacterized protein</fullName>
    </submittedName>
</protein>
<name>A0ACB8R2N3_9AGAM</name>
<keyword evidence="2" id="KW-1185">Reference proteome</keyword>
<evidence type="ECO:0000313" key="1">
    <source>
        <dbReference type="EMBL" id="KAI0038379.1"/>
    </source>
</evidence>